<keyword evidence="5" id="KW-1185">Reference proteome</keyword>
<evidence type="ECO:0000256" key="2">
    <source>
        <dbReference type="SAM" id="SignalP"/>
    </source>
</evidence>
<dbReference type="OrthoDB" id="9781034at2"/>
<evidence type="ECO:0000256" key="1">
    <source>
        <dbReference type="ARBA" id="ARBA00022737"/>
    </source>
</evidence>
<dbReference type="EMBL" id="CP024899">
    <property type="protein sequence ID" value="ATX66489.1"/>
    <property type="molecule type" value="Genomic_DNA"/>
</dbReference>
<protein>
    <submittedName>
        <fullName evidence="4">Sulfurtransferase</fullName>
    </submittedName>
</protein>
<reference evidence="4 5" key="1">
    <citation type="submission" date="2017-11" db="EMBL/GenBank/DDBJ databases">
        <title>Revised Sequence and Annotation of the Rhodobaca barguzinensis strain alga05 Genome.</title>
        <authorList>
            <person name="Kopejtka K."/>
            <person name="Tomasch J.M."/>
            <person name="Bunk B."/>
            <person name="Koblizek M."/>
        </authorList>
    </citation>
    <scope>NUCLEOTIDE SEQUENCE [LARGE SCALE GENOMIC DNA]</scope>
    <source>
        <strain evidence="5">alga05</strain>
    </source>
</reference>
<dbReference type="PANTHER" id="PTHR43855">
    <property type="entry name" value="THIOSULFATE SULFURTRANSFERASE"/>
    <property type="match status" value="1"/>
</dbReference>
<dbReference type="RefSeq" id="WP_071480990.1">
    <property type="nucleotide sequence ID" value="NZ_CP024899.1"/>
</dbReference>
<keyword evidence="1" id="KW-0677">Repeat</keyword>
<feature type="domain" description="Rhodanese" evidence="3">
    <location>
        <begin position="179"/>
        <end position="290"/>
    </location>
</feature>
<dbReference type="STRING" id="441209.GCA_001870665_02231"/>
<dbReference type="SUPFAM" id="SSF52821">
    <property type="entry name" value="Rhodanese/Cell cycle control phosphatase"/>
    <property type="match status" value="2"/>
</dbReference>
<dbReference type="AlphaFoldDB" id="A0A2K8KAL2"/>
<evidence type="ECO:0000313" key="4">
    <source>
        <dbReference type="EMBL" id="ATX66489.1"/>
    </source>
</evidence>
<dbReference type="SMART" id="SM00450">
    <property type="entry name" value="RHOD"/>
    <property type="match status" value="2"/>
</dbReference>
<feature type="domain" description="Rhodanese" evidence="3">
    <location>
        <begin position="40"/>
        <end position="149"/>
    </location>
</feature>
<dbReference type="PROSITE" id="PS50206">
    <property type="entry name" value="RHODANESE_3"/>
    <property type="match status" value="2"/>
</dbReference>
<dbReference type="GO" id="GO:0016740">
    <property type="term" value="F:transferase activity"/>
    <property type="evidence" value="ECO:0007669"/>
    <property type="project" value="UniProtKB-KW"/>
</dbReference>
<evidence type="ECO:0000313" key="5">
    <source>
        <dbReference type="Proteomes" id="UP000228948"/>
    </source>
</evidence>
<accession>A0A2K8KAL2</accession>
<dbReference type="InterPro" id="IPR001763">
    <property type="entry name" value="Rhodanese-like_dom"/>
</dbReference>
<dbReference type="InterPro" id="IPR036873">
    <property type="entry name" value="Rhodanese-like_dom_sf"/>
</dbReference>
<feature type="signal peptide" evidence="2">
    <location>
        <begin position="1"/>
        <end position="20"/>
    </location>
</feature>
<dbReference type="Proteomes" id="UP000228948">
    <property type="component" value="Chromosome"/>
</dbReference>
<feature type="chain" id="PRO_5014894516" evidence="2">
    <location>
        <begin position="21"/>
        <end position="310"/>
    </location>
</feature>
<dbReference type="KEGG" id="rbg:BG454_12260"/>
<gene>
    <name evidence="4" type="ORF">BG454_12260</name>
</gene>
<dbReference type="PANTHER" id="PTHR43855:SF1">
    <property type="entry name" value="THIOSULFATE SULFURTRANSFERASE"/>
    <property type="match status" value="1"/>
</dbReference>
<organism evidence="4 5">
    <name type="scientific">Roseinatronobacter bogoriensis subsp. barguzinensis</name>
    <dbReference type="NCBI Taxonomy" id="441209"/>
    <lineage>
        <taxon>Bacteria</taxon>
        <taxon>Pseudomonadati</taxon>
        <taxon>Pseudomonadota</taxon>
        <taxon>Alphaproteobacteria</taxon>
        <taxon>Rhodobacterales</taxon>
        <taxon>Paracoccaceae</taxon>
        <taxon>Roseinatronobacter</taxon>
    </lineage>
</organism>
<keyword evidence="2" id="KW-0732">Signal</keyword>
<sequence length="310" mass="33832">MLRTTALSLSLLALPSLALATPQGWGPLLEPAELAAILETEDNIRIIHVSGDFEAGHIPGAAYSPYANWRGGPSNPGALLPELEYELEAARVGVEADVPVVIVHSGENQTDMGTAARVYWTLKSLGVQDLALLNGGFAAWQNAELPVSTTPVEVAETDFMAEWTNEWYISTTEVAELVDSGEARLLDSRPSGFFEGLAWSIARPGTVRGAENLEYGDFFDGNRMVSSERAFEVAESKGLLEAPVTVSFCNTGHWAALNWFALSELAGIENTRLYAESMAEYAVHGHELDNEPTRLAYLWRSTKRWVEGLF</sequence>
<dbReference type="Gene3D" id="3.40.250.10">
    <property type="entry name" value="Rhodanese-like domain"/>
    <property type="match status" value="2"/>
</dbReference>
<evidence type="ECO:0000259" key="3">
    <source>
        <dbReference type="PROSITE" id="PS50206"/>
    </source>
</evidence>
<dbReference type="Pfam" id="PF00581">
    <property type="entry name" value="Rhodanese"/>
    <property type="match status" value="2"/>
</dbReference>
<name>A0A2K8KAL2_9RHOB</name>
<keyword evidence="4" id="KW-0808">Transferase</keyword>
<proteinExistence type="predicted"/>
<dbReference type="InterPro" id="IPR051126">
    <property type="entry name" value="Thiosulfate_sulfurtransferase"/>
</dbReference>